<protein>
    <submittedName>
        <fullName evidence="2">Uncharacterized protein</fullName>
    </submittedName>
</protein>
<accession>A0AC35F191</accession>
<evidence type="ECO:0000313" key="2">
    <source>
        <dbReference type="WBParaSite" id="PS1159_v2.g12693.t1"/>
    </source>
</evidence>
<proteinExistence type="predicted"/>
<evidence type="ECO:0000313" key="1">
    <source>
        <dbReference type="Proteomes" id="UP000887580"/>
    </source>
</evidence>
<reference evidence="2" key="1">
    <citation type="submission" date="2022-11" db="UniProtKB">
        <authorList>
            <consortium name="WormBaseParasite"/>
        </authorList>
    </citation>
    <scope>IDENTIFICATION</scope>
</reference>
<sequence length="94" mass="10551">MNNIKLNKLFTSSLFVQNPFEFLRQQEANLNKESEVMKFKANQKLLNPVQTTPSKNVQITNPATAGSSAPAQTQISSNNNNVNINFQPGSLERW</sequence>
<dbReference type="Proteomes" id="UP000887580">
    <property type="component" value="Unplaced"/>
</dbReference>
<name>A0AC35F191_9BILA</name>
<organism evidence="1 2">
    <name type="scientific">Panagrolaimus sp. PS1159</name>
    <dbReference type="NCBI Taxonomy" id="55785"/>
    <lineage>
        <taxon>Eukaryota</taxon>
        <taxon>Metazoa</taxon>
        <taxon>Ecdysozoa</taxon>
        <taxon>Nematoda</taxon>
        <taxon>Chromadorea</taxon>
        <taxon>Rhabditida</taxon>
        <taxon>Tylenchina</taxon>
        <taxon>Panagrolaimomorpha</taxon>
        <taxon>Panagrolaimoidea</taxon>
        <taxon>Panagrolaimidae</taxon>
        <taxon>Panagrolaimus</taxon>
    </lineage>
</organism>
<dbReference type="WBParaSite" id="PS1159_v2.g12693.t1">
    <property type="protein sequence ID" value="PS1159_v2.g12693.t1"/>
    <property type="gene ID" value="PS1159_v2.g12693"/>
</dbReference>